<evidence type="ECO:0000313" key="2">
    <source>
        <dbReference type="Proteomes" id="UP000002432"/>
    </source>
</evidence>
<keyword evidence="2" id="KW-1185">Reference proteome</keyword>
<dbReference type="AlphaFoldDB" id="Q1II26"/>
<dbReference type="KEGG" id="aba:Acid345_4474"/>
<protein>
    <submittedName>
        <fullName evidence="1">Uncharacterized protein</fullName>
    </submittedName>
</protein>
<dbReference type="EMBL" id="CP000360">
    <property type="protein sequence ID" value="ABF43474.1"/>
    <property type="molecule type" value="Genomic_DNA"/>
</dbReference>
<gene>
    <name evidence="1" type="ordered locus">Acid345_4474</name>
</gene>
<dbReference type="STRING" id="204669.Acid345_4474"/>
<dbReference type="EnsemblBacteria" id="ABF43474">
    <property type="protein sequence ID" value="ABF43474"/>
    <property type="gene ID" value="Acid345_4474"/>
</dbReference>
<organism evidence="1 2">
    <name type="scientific">Koribacter versatilis (strain Ellin345)</name>
    <dbReference type="NCBI Taxonomy" id="204669"/>
    <lineage>
        <taxon>Bacteria</taxon>
        <taxon>Pseudomonadati</taxon>
        <taxon>Acidobacteriota</taxon>
        <taxon>Terriglobia</taxon>
        <taxon>Terriglobales</taxon>
        <taxon>Candidatus Korobacteraceae</taxon>
        <taxon>Candidatus Korobacter</taxon>
    </lineage>
</organism>
<dbReference type="HOGENOM" id="CLU_1756448_0_0_0"/>
<name>Q1II26_KORVE</name>
<sequence length="148" mass="16421">MGSLPMRITRISDNLRAIQNEISMLAGENLSSPSNDEPLAIHDLQALQKVKWSVDQLRQVLRTCIEFAHAHVETPASQALHNARVEKATLMLQFACQGLQLRERPDHEVPSSLFEQLTQMAIATVDRHWQIASADTSRSRLASAGAAN</sequence>
<accession>Q1II26</accession>
<proteinExistence type="predicted"/>
<reference evidence="1 2" key="1">
    <citation type="journal article" date="2009" name="Appl. Environ. Microbiol.">
        <title>Three genomes from the phylum Acidobacteria provide insight into the lifestyles of these microorganisms in soils.</title>
        <authorList>
            <person name="Ward N.L."/>
            <person name="Challacombe J.F."/>
            <person name="Janssen P.H."/>
            <person name="Henrissat B."/>
            <person name="Coutinho P.M."/>
            <person name="Wu M."/>
            <person name="Xie G."/>
            <person name="Haft D.H."/>
            <person name="Sait M."/>
            <person name="Badger J."/>
            <person name="Barabote R.D."/>
            <person name="Bradley B."/>
            <person name="Brettin T.S."/>
            <person name="Brinkac L.M."/>
            <person name="Bruce D."/>
            <person name="Creasy T."/>
            <person name="Daugherty S.C."/>
            <person name="Davidsen T.M."/>
            <person name="DeBoy R.T."/>
            <person name="Detter J.C."/>
            <person name="Dodson R.J."/>
            <person name="Durkin A.S."/>
            <person name="Ganapathy A."/>
            <person name="Gwinn-Giglio M."/>
            <person name="Han C.S."/>
            <person name="Khouri H."/>
            <person name="Kiss H."/>
            <person name="Kothari S.P."/>
            <person name="Madupu R."/>
            <person name="Nelson K.E."/>
            <person name="Nelson W.C."/>
            <person name="Paulsen I."/>
            <person name="Penn K."/>
            <person name="Ren Q."/>
            <person name="Rosovitz M.J."/>
            <person name="Selengut J.D."/>
            <person name="Shrivastava S."/>
            <person name="Sullivan S.A."/>
            <person name="Tapia R."/>
            <person name="Thompson L.S."/>
            <person name="Watkins K.L."/>
            <person name="Yang Q."/>
            <person name="Yu C."/>
            <person name="Zafar N."/>
            <person name="Zhou L."/>
            <person name="Kuske C.R."/>
        </authorList>
    </citation>
    <scope>NUCLEOTIDE SEQUENCE [LARGE SCALE GENOMIC DNA]</scope>
    <source>
        <strain evidence="1 2">Ellin345</strain>
    </source>
</reference>
<dbReference type="Proteomes" id="UP000002432">
    <property type="component" value="Chromosome"/>
</dbReference>
<evidence type="ECO:0000313" key="1">
    <source>
        <dbReference type="EMBL" id="ABF43474.1"/>
    </source>
</evidence>